<evidence type="ECO:0000313" key="3">
    <source>
        <dbReference type="Proteomes" id="UP000234190"/>
    </source>
</evidence>
<dbReference type="Pfam" id="PF05981">
    <property type="entry name" value="CreA"/>
    <property type="match status" value="1"/>
</dbReference>
<dbReference type="PANTHER" id="PTHR37952">
    <property type="match status" value="1"/>
</dbReference>
<dbReference type="RefSeq" id="WP_102072711.1">
    <property type="nucleotide sequence ID" value="NZ_PDNW01000002.1"/>
</dbReference>
<dbReference type="OrthoDB" id="9788409at2"/>
<protein>
    <recommendedName>
        <fullName evidence="4">CreA protein</fullName>
    </recommendedName>
</protein>
<dbReference type="GO" id="GO:0005829">
    <property type="term" value="C:cytosol"/>
    <property type="evidence" value="ECO:0007669"/>
    <property type="project" value="TreeGrafter"/>
</dbReference>
<keyword evidence="1" id="KW-0732">Signal</keyword>
<evidence type="ECO:0000313" key="2">
    <source>
        <dbReference type="EMBL" id="PLC51392.1"/>
    </source>
</evidence>
<reference evidence="2 3" key="1">
    <citation type="submission" date="2017-10" db="EMBL/GenBank/DDBJ databases">
        <title>Two draft genome sequences of Pusillimonas sp. strains isolated from a nitrate- and radionuclide-contaminated groundwater in Russia.</title>
        <authorList>
            <person name="Grouzdev D.S."/>
            <person name="Tourova T.P."/>
            <person name="Goeva M.A."/>
            <person name="Babich T.L."/>
            <person name="Sokolova D.S."/>
            <person name="Abdullin R."/>
            <person name="Poltaraus A.B."/>
            <person name="Toshchakov S.V."/>
            <person name="Nazina T.N."/>
        </authorList>
    </citation>
    <scope>NUCLEOTIDE SEQUENCE [LARGE SCALE GENOMIC DNA]</scope>
    <source>
        <strain evidence="2 3">JR1/69-3-13</strain>
    </source>
</reference>
<name>A0A2N4U8P7_9BURK</name>
<dbReference type="PANTHER" id="PTHR37952:SF2">
    <property type="entry name" value="PROTEIN CREA"/>
    <property type="match status" value="1"/>
</dbReference>
<proteinExistence type="predicted"/>
<feature type="signal peptide" evidence="1">
    <location>
        <begin position="1"/>
        <end position="22"/>
    </location>
</feature>
<accession>A0A2N4U8P7</accession>
<dbReference type="AlphaFoldDB" id="A0A2N4U8P7"/>
<keyword evidence="3" id="KW-1185">Reference proteome</keyword>
<feature type="chain" id="PRO_5014678509" description="CreA protein" evidence="1">
    <location>
        <begin position="23"/>
        <end position="163"/>
    </location>
</feature>
<dbReference type="EMBL" id="PDNW01000002">
    <property type="protein sequence ID" value="PLC51392.1"/>
    <property type="molecule type" value="Genomic_DNA"/>
</dbReference>
<dbReference type="InterPro" id="IPR010292">
    <property type="entry name" value="Uncharacterised_CreA"/>
</dbReference>
<sequence length="163" mass="17741">MKHLFAFIVLAAASILGNTAHAAEVGCVSTTWRVLNNDKVCIQSFKDPDVDGVVCHVSYAQTGGISGALGFAEDPSRFSIACRQVGPIVGKKIVLQKEENVFTQRMSFLFKGLNVSRLIDQENNSLVYLVVSEKVIDGSPFNSISSVPLMPWNDQAPKLDVKQ</sequence>
<evidence type="ECO:0008006" key="4">
    <source>
        <dbReference type="Google" id="ProtNLM"/>
    </source>
</evidence>
<dbReference type="PIRSF" id="PIRSF003174">
    <property type="entry name" value="CreA"/>
    <property type="match status" value="1"/>
</dbReference>
<organism evidence="2 3">
    <name type="scientific">Pollutimonas subterranea</name>
    <dbReference type="NCBI Taxonomy" id="2045210"/>
    <lineage>
        <taxon>Bacteria</taxon>
        <taxon>Pseudomonadati</taxon>
        <taxon>Pseudomonadota</taxon>
        <taxon>Betaproteobacteria</taxon>
        <taxon>Burkholderiales</taxon>
        <taxon>Alcaligenaceae</taxon>
        <taxon>Pollutimonas</taxon>
    </lineage>
</organism>
<dbReference type="Proteomes" id="UP000234190">
    <property type="component" value="Unassembled WGS sequence"/>
</dbReference>
<gene>
    <name evidence="2" type="ORF">CR159_04020</name>
</gene>
<comment type="caution">
    <text evidence="2">The sequence shown here is derived from an EMBL/GenBank/DDBJ whole genome shotgun (WGS) entry which is preliminary data.</text>
</comment>
<evidence type="ECO:0000256" key="1">
    <source>
        <dbReference type="SAM" id="SignalP"/>
    </source>
</evidence>